<comment type="caution">
    <text evidence="1">The sequence shown here is derived from an EMBL/GenBank/DDBJ whole genome shotgun (WGS) entry which is preliminary data.</text>
</comment>
<sequence>MRFVDVRCTGRKPCNALTFGSELLRDIVMTSGDLLHQMRNERKTTHAQLQVARQQAQCFQRTGFIASNSQLILKGSTEAGSYWLVHHPMRFGEHDIHKAIELELCDKKYSKLALESVLIVAARRGVELLMGCN</sequence>
<proteinExistence type="predicted"/>
<name>A0A8E0V245_9EURO</name>
<dbReference type="GeneID" id="66994570"/>
<gene>
    <name evidence="1" type="ORF">Aud_007093</name>
</gene>
<organism evidence="1 2">
    <name type="scientific">Aspergillus udagawae</name>
    <dbReference type="NCBI Taxonomy" id="91492"/>
    <lineage>
        <taxon>Eukaryota</taxon>
        <taxon>Fungi</taxon>
        <taxon>Dikarya</taxon>
        <taxon>Ascomycota</taxon>
        <taxon>Pezizomycotina</taxon>
        <taxon>Eurotiomycetes</taxon>
        <taxon>Eurotiomycetidae</taxon>
        <taxon>Eurotiales</taxon>
        <taxon>Aspergillaceae</taxon>
        <taxon>Aspergillus</taxon>
        <taxon>Aspergillus subgen. Fumigati</taxon>
    </lineage>
</organism>
<evidence type="ECO:0000313" key="1">
    <source>
        <dbReference type="EMBL" id="GIC90655.1"/>
    </source>
</evidence>
<protein>
    <submittedName>
        <fullName evidence="1">Uncharacterized protein</fullName>
    </submittedName>
</protein>
<evidence type="ECO:0000313" key="2">
    <source>
        <dbReference type="Proteomes" id="UP000036893"/>
    </source>
</evidence>
<dbReference type="Proteomes" id="UP000036893">
    <property type="component" value="Unassembled WGS sequence"/>
</dbReference>
<reference evidence="1" key="1">
    <citation type="journal article" date="2015" name="Genome Announc.">
        <title>Draft Genome Sequence of the Pathogenic Filamentous Fungus Aspergillus udagawae Strain IFM 46973T.</title>
        <authorList>
            <person name="Kusuya Y."/>
            <person name="Takahashi-Nakaguchi A."/>
            <person name="Takahashi H."/>
            <person name="Yaguchi T."/>
        </authorList>
    </citation>
    <scope>NUCLEOTIDE SEQUENCE</scope>
    <source>
        <strain evidence="1">IFM 46973</strain>
    </source>
</reference>
<dbReference type="AlphaFoldDB" id="A0A8E0V245"/>
<reference evidence="1" key="2">
    <citation type="submission" date="2021-01" db="EMBL/GenBank/DDBJ databases">
        <title>Pan-genome distribution and transcriptional activeness of fungal secondary metabolism genes in Aspergillus section Fumigati.</title>
        <authorList>
            <person name="Takahashi H."/>
            <person name="Umemura M."/>
            <person name="Ninomiya A."/>
            <person name="Kusuya Y."/>
            <person name="Urayama S."/>
            <person name="Shimizu M."/>
            <person name="Watanabe A."/>
            <person name="Kamei K."/>
            <person name="Yaguchi T."/>
            <person name="Hagiwara D."/>
        </authorList>
    </citation>
    <scope>NUCLEOTIDE SEQUENCE</scope>
    <source>
        <strain evidence="1">IFM 46973</strain>
    </source>
</reference>
<accession>A0A8E0V245</accession>
<dbReference type="RefSeq" id="XP_043147921.1">
    <property type="nucleotide sequence ID" value="XM_043291986.1"/>
</dbReference>
<dbReference type="EMBL" id="BBXM02000005">
    <property type="protein sequence ID" value="GIC90655.1"/>
    <property type="molecule type" value="Genomic_DNA"/>
</dbReference>